<dbReference type="EMBL" id="LT605205">
    <property type="protein sequence ID" value="SCD22281.1"/>
    <property type="molecule type" value="Genomic_DNA"/>
</dbReference>
<protein>
    <submittedName>
        <fullName evidence="2">Putative secreted protein</fullName>
    </submittedName>
</protein>
<evidence type="ECO:0000313" key="2">
    <source>
        <dbReference type="EMBL" id="SCD22281.1"/>
    </source>
</evidence>
<dbReference type="Gene3D" id="2.60.40.1120">
    <property type="entry name" value="Carboxypeptidase-like, regulatory domain"/>
    <property type="match status" value="1"/>
</dbReference>
<name>A0A1R3T3H4_9BACT</name>
<dbReference type="Proteomes" id="UP000187464">
    <property type="component" value="Chromosome I"/>
</dbReference>
<dbReference type="AlphaFoldDB" id="A0A1R3T3H4"/>
<gene>
    <name evidence="2" type="ORF">PSM36_3499</name>
</gene>
<organism evidence="2 3">
    <name type="scientific">Proteiniphilum saccharofermentans</name>
    <dbReference type="NCBI Taxonomy" id="1642647"/>
    <lineage>
        <taxon>Bacteria</taxon>
        <taxon>Pseudomonadati</taxon>
        <taxon>Bacteroidota</taxon>
        <taxon>Bacteroidia</taxon>
        <taxon>Bacteroidales</taxon>
        <taxon>Dysgonomonadaceae</taxon>
        <taxon>Proteiniphilum</taxon>
    </lineage>
</organism>
<feature type="signal peptide" evidence="1">
    <location>
        <begin position="1"/>
        <end position="19"/>
    </location>
</feature>
<accession>A0A1R3T3H4</accession>
<dbReference type="Pfam" id="PF13715">
    <property type="entry name" value="CarbopepD_reg_2"/>
    <property type="match status" value="1"/>
</dbReference>
<keyword evidence="1" id="KW-0732">Signal</keyword>
<proteinExistence type="predicted"/>
<keyword evidence="3" id="KW-1185">Reference proteome</keyword>
<evidence type="ECO:0000313" key="3">
    <source>
        <dbReference type="Proteomes" id="UP000187464"/>
    </source>
</evidence>
<dbReference type="InterPro" id="IPR008969">
    <property type="entry name" value="CarboxyPept-like_regulatory"/>
</dbReference>
<dbReference type="RefSeq" id="WP_076931938.1">
    <property type="nucleotide sequence ID" value="NZ_LT605205.1"/>
</dbReference>
<evidence type="ECO:0000256" key="1">
    <source>
        <dbReference type="SAM" id="SignalP"/>
    </source>
</evidence>
<dbReference type="SUPFAM" id="SSF49464">
    <property type="entry name" value="Carboxypeptidase regulatory domain-like"/>
    <property type="match status" value="1"/>
</dbReference>
<dbReference type="KEGG" id="psac:PSM36_3499"/>
<feature type="chain" id="PRO_5010207240" evidence="1">
    <location>
        <begin position="20"/>
        <end position="120"/>
    </location>
</feature>
<reference evidence="3" key="1">
    <citation type="submission" date="2016-08" db="EMBL/GenBank/DDBJ databases">
        <authorList>
            <person name="Wibberg D."/>
        </authorList>
    </citation>
    <scope>NUCLEOTIDE SEQUENCE [LARGE SCALE GENOMIC DNA]</scope>
</reference>
<sequence length="120" mass="13300">MRSVLILGCSLLISVSAFAFTDNNSEKKSKEFTAVDRVENVKALQLTGSVVDDKNKETLAGATIIVDGKKYYSDLEGQFTISDVNPGKYELTVELISYEPYTTEIDLTKNQNLNISLLQK</sequence>